<feature type="compositionally biased region" description="Polar residues" evidence="23">
    <location>
        <begin position="405"/>
        <end position="416"/>
    </location>
</feature>
<feature type="domain" description="HRDC" evidence="24">
    <location>
        <begin position="1099"/>
        <end position="1179"/>
    </location>
</feature>
<name>A0A8J2RBH4_9CRUS</name>
<evidence type="ECO:0000256" key="13">
    <source>
        <dbReference type="ARBA" id="ARBA00023204"/>
    </source>
</evidence>
<evidence type="ECO:0000256" key="18">
    <source>
        <dbReference type="ARBA" id="ARBA00044542"/>
    </source>
</evidence>
<dbReference type="EMBL" id="CAKKLH010000046">
    <property type="protein sequence ID" value="CAH0100921.1"/>
    <property type="molecule type" value="Genomic_DNA"/>
</dbReference>
<dbReference type="SMART" id="SM00490">
    <property type="entry name" value="HELICc"/>
    <property type="match status" value="1"/>
</dbReference>
<comment type="similarity">
    <text evidence="3">Belongs to the helicase family. RecQ subfamily.</text>
</comment>
<dbReference type="GO" id="GO:0005694">
    <property type="term" value="C:chromosome"/>
    <property type="evidence" value="ECO:0007669"/>
    <property type="project" value="TreeGrafter"/>
</dbReference>
<dbReference type="Pfam" id="PF00570">
    <property type="entry name" value="HRDC"/>
    <property type="match status" value="1"/>
</dbReference>
<dbReference type="GO" id="GO:0000724">
    <property type="term" value="P:double-strand break repair via homologous recombination"/>
    <property type="evidence" value="ECO:0007669"/>
    <property type="project" value="TreeGrafter"/>
</dbReference>
<dbReference type="SMART" id="SM00487">
    <property type="entry name" value="DEXDc"/>
    <property type="match status" value="1"/>
</dbReference>
<evidence type="ECO:0000256" key="9">
    <source>
        <dbReference type="ARBA" id="ARBA00022806"/>
    </source>
</evidence>
<evidence type="ECO:0000256" key="7">
    <source>
        <dbReference type="ARBA" id="ARBA00022763"/>
    </source>
</evidence>
<dbReference type="Pfam" id="PF09382">
    <property type="entry name" value="RQC"/>
    <property type="match status" value="1"/>
</dbReference>
<keyword evidence="6" id="KW-0547">Nucleotide-binding</keyword>
<dbReference type="SMART" id="SM00956">
    <property type="entry name" value="RQC"/>
    <property type="match status" value="1"/>
</dbReference>
<dbReference type="InterPro" id="IPR036388">
    <property type="entry name" value="WH-like_DNA-bd_sf"/>
</dbReference>
<evidence type="ECO:0000256" key="15">
    <source>
        <dbReference type="ARBA" id="ARBA00023242"/>
    </source>
</evidence>
<dbReference type="Proteomes" id="UP000789390">
    <property type="component" value="Unassembled WGS sequence"/>
</dbReference>
<feature type="compositionally biased region" description="Polar residues" evidence="23">
    <location>
        <begin position="304"/>
        <end position="317"/>
    </location>
</feature>
<evidence type="ECO:0000256" key="10">
    <source>
        <dbReference type="ARBA" id="ARBA00022833"/>
    </source>
</evidence>
<feature type="compositionally biased region" description="Polar residues" evidence="23">
    <location>
        <begin position="1271"/>
        <end position="1293"/>
    </location>
</feature>
<feature type="region of interest" description="Disordered" evidence="23">
    <location>
        <begin position="1"/>
        <end position="87"/>
    </location>
</feature>
<accession>A0A8J2RBH4</accession>
<dbReference type="GO" id="GO:0007131">
    <property type="term" value="P:reciprocal meiotic recombination"/>
    <property type="evidence" value="ECO:0007669"/>
    <property type="project" value="UniProtKB-ARBA"/>
</dbReference>
<dbReference type="InterPro" id="IPR011545">
    <property type="entry name" value="DEAD/DEAH_box_helicase_dom"/>
</dbReference>
<dbReference type="SUPFAM" id="SSF46785">
    <property type="entry name" value="Winged helix' DNA-binding domain"/>
    <property type="match status" value="1"/>
</dbReference>
<dbReference type="PROSITE" id="PS50967">
    <property type="entry name" value="HRDC"/>
    <property type="match status" value="1"/>
</dbReference>
<comment type="catalytic activity">
    <reaction evidence="16">
        <text>Couples ATP hydrolysis with the unwinding of duplex DNA by translocating in the 3'-5' direction.</text>
        <dbReference type="EC" id="5.6.2.4"/>
    </reaction>
</comment>
<protein>
    <recommendedName>
        <fullName evidence="20">RecQ-like DNA helicase BLM</fullName>
        <ecNumber evidence="17">5.6.2.4</ecNumber>
    </recommendedName>
    <alternativeName>
        <fullName evidence="21">Bloom syndrome protein homolog</fullName>
    </alternativeName>
    <alternativeName>
        <fullName evidence="18">DNA 3'-5' helicase BLM</fullName>
    </alternativeName>
    <alternativeName>
        <fullName evidence="22">RecQ helicase homolog</fullName>
    </alternativeName>
</protein>
<keyword evidence="28" id="KW-1185">Reference proteome</keyword>
<dbReference type="FunFam" id="1.10.10.10:FF:000495">
    <property type="entry name" value="RecQ family helicase MusN"/>
    <property type="match status" value="1"/>
</dbReference>
<feature type="region of interest" description="Disordered" evidence="23">
    <location>
        <begin position="456"/>
        <end position="531"/>
    </location>
</feature>
<evidence type="ECO:0000256" key="20">
    <source>
        <dbReference type="ARBA" id="ARBA00073450"/>
    </source>
</evidence>
<feature type="compositionally biased region" description="Basic and acidic residues" evidence="23">
    <location>
        <begin position="60"/>
        <end position="87"/>
    </location>
</feature>
<dbReference type="PROSITE" id="PS51192">
    <property type="entry name" value="HELICASE_ATP_BIND_1"/>
    <property type="match status" value="1"/>
</dbReference>
<evidence type="ECO:0000256" key="5">
    <source>
        <dbReference type="ARBA" id="ARBA00022723"/>
    </source>
</evidence>
<evidence type="ECO:0000256" key="14">
    <source>
        <dbReference type="ARBA" id="ARBA00023235"/>
    </source>
</evidence>
<dbReference type="GO" id="GO:0003677">
    <property type="term" value="F:DNA binding"/>
    <property type="evidence" value="ECO:0007669"/>
    <property type="project" value="UniProtKB-KW"/>
</dbReference>
<organism evidence="27 28">
    <name type="scientific">Daphnia galeata</name>
    <dbReference type="NCBI Taxonomy" id="27404"/>
    <lineage>
        <taxon>Eukaryota</taxon>
        <taxon>Metazoa</taxon>
        <taxon>Ecdysozoa</taxon>
        <taxon>Arthropoda</taxon>
        <taxon>Crustacea</taxon>
        <taxon>Branchiopoda</taxon>
        <taxon>Diplostraca</taxon>
        <taxon>Cladocera</taxon>
        <taxon>Anomopoda</taxon>
        <taxon>Daphniidae</taxon>
        <taxon>Daphnia</taxon>
    </lineage>
</organism>
<dbReference type="GO" id="GO:0006260">
    <property type="term" value="P:DNA replication"/>
    <property type="evidence" value="ECO:0007669"/>
    <property type="project" value="UniProtKB-KW"/>
</dbReference>
<evidence type="ECO:0000259" key="26">
    <source>
        <dbReference type="PROSITE" id="PS51194"/>
    </source>
</evidence>
<dbReference type="GO" id="GO:0016787">
    <property type="term" value="F:hydrolase activity"/>
    <property type="evidence" value="ECO:0007669"/>
    <property type="project" value="UniProtKB-KW"/>
</dbReference>
<dbReference type="GO" id="GO:0005524">
    <property type="term" value="F:ATP binding"/>
    <property type="evidence" value="ECO:0007669"/>
    <property type="project" value="UniProtKB-KW"/>
</dbReference>
<keyword evidence="12" id="KW-0238">DNA-binding</keyword>
<keyword evidence="5" id="KW-0479">Metal-binding</keyword>
<evidence type="ECO:0000256" key="3">
    <source>
        <dbReference type="ARBA" id="ARBA00005446"/>
    </source>
</evidence>
<feature type="domain" description="Helicase C-terminal" evidence="26">
    <location>
        <begin position="752"/>
        <end position="913"/>
    </location>
</feature>
<feature type="domain" description="Helicase ATP-binding" evidence="25">
    <location>
        <begin position="579"/>
        <end position="754"/>
    </location>
</feature>
<dbReference type="InterPro" id="IPR044876">
    <property type="entry name" value="HRDC_dom_sf"/>
</dbReference>
<evidence type="ECO:0000256" key="21">
    <source>
        <dbReference type="ARBA" id="ARBA00076065"/>
    </source>
</evidence>
<dbReference type="Pfam" id="PF00270">
    <property type="entry name" value="DEAD"/>
    <property type="match status" value="1"/>
</dbReference>
<dbReference type="OrthoDB" id="10261556at2759"/>
<keyword evidence="9" id="KW-0347">Helicase</keyword>
<feature type="region of interest" description="Disordered" evidence="23">
    <location>
        <begin position="304"/>
        <end position="437"/>
    </location>
</feature>
<evidence type="ECO:0000256" key="2">
    <source>
        <dbReference type="ARBA" id="ARBA00004123"/>
    </source>
</evidence>
<evidence type="ECO:0000259" key="24">
    <source>
        <dbReference type="PROSITE" id="PS50967"/>
    </source>
</evidence>
<dbReference type="GO" id="GO:0046872">
    <property type="term" value="F:metal ion binding"/>
    <property type="evidence" value="ECO:0007669"/>
    <property type="project" value="UniProtKB-KW"/>
</dbReference>
<dbReference type="SUPFAM" id="SSF52540">
    <property type="entry name" value="P-loop containing nucleoside triphosphate hydrolases"/>
    <property type="match status" value="1"/>
</dbReference>
<dbReference type="GO" id="GO:0005634">
    <property type="term" value="C:nucleus"/>
    <property type="evidence" value="ECO:0007669"/>
    <property type="project" value="UniProtKB-SubCell"/>
</dbReference>
<keyword evidence="10" id="KW-0862">Zinc</keyword>
<dbReference type="GO" id="GO:0005737">
    <property type="term" value="C:cytoplasm"/>
    <property type="evidence" value="ECO:0007669"/>
    <property type="project" value="TreeGrafter"/>
</dbReference>
<keyword evidence="14" id="KW-0413">Isomerase</keyword>
<feature type="compositionally biased region" description="Polar residues" evidence="23">
    <location>
        <begin position="357"/>
        <end position="377"/>
    </location>
</feature>
<dbReference type="SUPFAM" id="SSF47819">
    <property type="entry name" value="HRDC-like"/>
    <property type="match status" value="1"/>
</dbReference>
<dbReference type="InterPro" id="IPR036390">
    <property type="entry name" value="WH_DNA-bd_sf"/>
</dbReference>
<dbReference type="Gene3D" id="3.40.50.300">
    <property type="entry name" value="P-loop containing nucleotide triphosphate hydrolases"/>
    <property type="match status" value="2"/>
</dbReference>
<dbReference type="InterPro" id="IPR002464">
    <property type="entry name" value="DNA/RNA_helicase_DEAH_CS"/>
</dbReference>
<dbReference type="Pfam" id="PF16124">
    <property type="entry name" value="RecQ_Zn_bind"/>
    <property type="match status" value="1"/>
</dbReference>
<dbReference type="InterPro" id="IPR010997">
    <property type="entry name" value="HRDC-like_sf"/>
</dbReference>
<dbReference type="Gene3D" id="1.10.10.10">
    <property type="entry name" value="Winged helix-like DNA-binding domain superfamily/Winged helix DNA-binding domain"/>
    <property type="match status" value="1"/>
</dbReference>
<dbReference type="FunFam" id="3.40.50.300:FF:000537">
    <property type="entry name" value="Bloom syndrome RecQ-like helicase"/>
    <property type="match status" value="1"/>
</dbReference>
<evidence type="ECO:0000256" key="4">
    <source>
        <dbReference type="ARBA" id="ARBA00022705"/>
    </source>
</evidence>
<evidence type="ECO:0000256" key="6">
    <source>
        <dbReference type="ARBA" id="ARBA00022741"/>
    </source>
</evidence>
<sequence>MEKFLLPRTNKLKLNSSVNSTSKPQSLSKTSKKSSDVYDIGSDDDFADTNSTPIESKPNPPKEENHMPLKKEPNRDKGKSLITKKGDFSVGNLDGIFWGDFSSKDEDNNSCETKDLAYDSVLSASPVVKPKTSSTSSAKDNFIKTTSGKVEDKDQDVFDDDDFDFDDAVDLSHLEDDYNDNYNKNLDRETADLDQSTANEVVESQLRIVLDTEAWFEAAKKQDVSNVSDALRQEVDKKIINILDSLYPLSENTLSNDMAVTLLNQLMEFRRSFLNAPVPSSFSKPSSSNSHSALHPLRKNILKTQPSAIPHNASRSSFDLDGLDEDVESSTESTARARTPVDPAPAAFSYRTPTARILSNQSAMNDKPSNTSNSIDNSRSATMSSGSSTATTWNSSNSYKPALNITPSTSAKSNSAPVIMKSNGPLQQVPEYDDPPFDEELISQMYDEDERNLQETEGYRAENSSSIPFNANHKTPMNSRSSNVTAGKSSASYTPTITIPDTPQKDFSSTPSNSSTRFPPKDFSSTPSNSSARFHGNVQNDGTSGVFDGFGFGHSVNLRKTFRERFGLQEFRPNQLQAINAGLLGNDCFILMPTGGGKSLCYQLPALTSPGVTVVISPLKSLIFDQVNKLKSLDIPSEHLSGEMSNAAQDSIYARLSMRNPDIKLLYITPEKLSASTKLLNALFALSGRQLLARFVVDEAHCVSQWGHDFRPDYKKLSVLKEKFPNVPTMALTATATPRVRFDILRQLNMKDPKWFLSSFNRPNLKYCVLPKKMKAGVLTEIAELIRKRFDRKSVAQSLQSNRIKAISYHAGLSDEARSESQLKWINGNVQVVCATIAFGMGIDKPDVRFVIHFSLPKSIEGYYQESGRAGRDGELSECYLYYSYKDVLRMRRMIEMDRENFAARQTHIDNLWRMVAFCENKTDCRRSLQLGYFGEHFDSQTCKSNTKSVCDNCDSEVEYIQIDVTEDCKAIVAAVDSLCGKAGKWSNNYTLNHFVDIFKGSELKKIMDLGHNKHSLHGRGKSWQRNDIERLMRTMVLNHYLDEELVISREEVAIAYLRVGSKVPDKVKFSITKKTGGKGKDQQATTSSVVVQSDPEIENLEQQCYSELLEYCKKKAAEVGVNYTTIMNLQALKEMSTRLPESEGEMMSIPHVTRANYVKYGEDLKKITTGYRAVKALVLDERNGNETDDDFTDLNKIMPSDEMGPGCSGASAQNSSPYFGGRKSSSGYKRKRGSAKAGGGTKLTKKGKWLTKSDGSKRGSYSGNRSSGSTYKKTSTAPQRNTNTASKGQNNLLEPPRPRTANK</sequence>
<evidence type="ECO:0000256" key="22">
    <source>
        <dbReference type="ARBA" id="ARBA00076271"/>
    </source>
</evidence>
<keyword evidence="15" id="KW-0539">Nucleus</keyword>
<evidence type="ECO:0000256" key="16">
    <source>
        <dbReference type="ARBA" id="ARBA00034617"/>
    </source>
</evidence>
<keyword evidence="4" id="KW-0235">DNA replication</keyword>
<dbReference type="InterPro" id="IPR018982">
    <property type="entry name" value="RQC_domain"/>
</dbReference>
<evidence type="ECO:0000256" key="12">
    <source>
        <dbReference type="ARBA" id="ARBA00023125"/>
    </source>
</evidence>
<comment type="cofactor">
    <cofactor evidence="1">
        <name>Zn(2+)</name>
        <dbReference type="ChEBI" id="CHEBI:29105"/>
    </cofactor>
</comment>
<keyword evidence="13" id="KW-0234">DNA repair</keyword>
<comment type="caution">
    <text evidence="27">The sequence shown here is derived from an EMBL/GenBank/DDBJ whole genome shotgun (WGS) entry which is preliminary data.</text>
</comment>
<dbReference type="InterPro" id="IPR001650">
    <property type="entry name" value="Helicase_C-like"/>
</dbReference>
<evidence type="ECO:0000259" key="25">
    <source>
        <dbReference type="PROSITE" id="PS51192"/>
    </source>
</evidence>
<comment type="subcellular location">
    <subcellularLocation>
        <location evidence="2">Nucleus</location>
    </subcellularLocation>
</comment>
<dbReference type="SMART" id="SM00341">
    <property type="entry name" value="HRDC"/>
    <property type="match status" value="1"/>
</dbReference>
<feature type="compositionally biased region" description="Polar residues" evidence="23">
    <location>
        <begin position="12"/>
        <end position="29"/>
    </location>
</feature>
<proteinExistence type="inferred from homology"/>
<evidence type="ECO:0000313" key="27">
    <source>
        <dbReference type="EMBL" id="CAH0100921.1"/>
    </source>
</evidence>
<evidence type="ECO:0000256" key="1">
    <source>
        <dbReference type="ARBA" id="ARBA00001947"/>
    </source>
</evidence>
<dbReference type="PROSITE" id="PS00690">
    <property type="entry name" value="DEAH_ATP_HELICASE"/>
    <property type="match status" value="1"/>
</dbReference>
<dbReference type="Gene3D" id="1.10.150.80">
    <property type="entry name" value="HRDC domain"/>
    <property type="match status" value="1"/>
</dbReference>
<comment type="catalytic activity">
    <reaction evidence="19">
        <text>ATP + H2O = ADP + phosphate + H(+)</text>
        <dbReference type="Rhea" id="RHEA:13065"/>
        <dbReference type="ChEBI" id="CHEBI:15377"/>
        <dbReference type="ChEBI" id="CHEBI:15378"/>
        <dbReference type="ChEBI" id="CHEBI:30616"/>
        <dbReference type="ChEBI" id="CHEBI:43474"/>
        <dbReference type="ChEBI" id="CHEBI:456216"/>
    </reaction>
</comment>
<dbReference type="InterPro" id="IPR002121">
    <property type="entry name" value="HRDC_dom"/>
</dbReference>
<evidence type="ECO:0000256" key="17">
    <source>
        <dbReference type="ARBA" id="ARBA00034808"/>
    </source>
</evidence>
<dbReference type="CDD" id="cd18794">
    <property type="entry name" value="SF2_C_RecQ"/>
    <property type="match status" value="1"/>
</dbReference>
<keyword evidence="11" id="KW-0067">ATP-binding</keyword>
<keyword evidence="7" id="KW-0227">DNA damage</keyword>
<dbReference type="FunFam" id="3.40.50.300:FF:000340">
    <property type="entry name" value="Bloom syndrome, RecQ helicase"/>
    <property type="match status" value="1"/>
</dbReference>
<dbReference type="Pfam" id="PF00271">
    <property type="entry name" value="Helicase_C"/>
    <property type="match status" value="1"/>
</dbReference>
<reference evidence="27" key="1">
    <citation type="submission" date="2021-11" db="EMBL/GenBank/DDBJ databases">
        <authorList>
            <person name="Schell T."/>
        </authorList>
    </citation>
    <scope>NUCLEOTIDE SEQUENCE</scope>
    <source>
        <strain evidence="27">M5</strain>
    </source>
</reference>
<dbReference type="GO" id="GO:0009378">
    <property type="term" value="F:four-way junction helicase activity"/>
    <property type="evidence" value="ECO:0007669"/>
    <property type="project" value="TreeGrafter"/>
</dbReference>
<dbReference type="GO" id="GO:0043138">
    <property type="term" value="F:3'-5' DNA helicase activity"/>
    <property type="evidence" value="ECO:0007669"/>
    <property type="project" value="UniProtKB-EC"/>
</dbReference>
<dbReference type="PROSITE" id="PS51194">
    <property type="entry name" value="HELICASE_CTER"/>
    <property type="match status" value="1"/>
</dbReference>
<feature type="compositionally biased region" description="Low complexity" evidence="23">
    <location>
        <begin position="378"/>
        <end position="398"/>
    </location>
</feature>
<dbReference type="InterPro" id="IPR027417">
    <property type="entry name" value="P-loop_NTPase"/>
</dbReference>
<dbReference type="PANTHER" id="PTHR13710:SF153">
    <property type="entry name" value="RECQ-LIKE DNA HELICASE BLM"/>
    <property type="match status" value="1"/>
</dbReference>
<dbReference type="InterPro" id="IPR004589">
    <property type="entry name" value="DNA_helicase_ATP-dep_RecQ"/>
</dbReference>
<dbReference type="EC" id="5.6.2.4" evidence="17"/>
<gene>
    <name evidence="27" type="ORF">DGAL_LOCUS3209</name>
</gene>
<dbReference type="InterPro" id="IPR014001">
    <property type="entry name" value="Helicase_ATP-bd"/>
</dbReference>
<feature type="compositionally biased region" description="Low complexity" evidence="23">
    <location>
        <begin position="1251"/>
        <end position="1270"/>
    </location>
</feature>
<keyword evidence="8" id="KW-0378">Hydrolase</keyword>
<evidence type="ECO:0000256" key="8">
    <source>
        <dbReference type="ARBA" id="ARBA00022801"/>
    </source>
</evidence>
<feature type="compositionally biased region" description="Polar residues" evidence="23">
    <location>
        <begin position="462"/>
        <end position="531"/>
    </location>
</feature>
<evidence type="ECO:0000256" key="11">
    <source>
        <dbReference type="ARBA" id="ARBA00022840"/>
    </source>
</evidence>
<feature type="region of interest" description="Disordered" evidence="23">
    <location>
        <begin position="1185"/>
        <end position="1304"/>
    </location>
</feature>
<dbReference type="PANTHER" id="PTHR13710">
    <property type="entry name" value="DNA HELICASE RECQ FAMILY MEMBER"/>
    <property type="match status" value="1"/>
</dbReference>
<dbReference type="InterPro" id="IPR032284">
    <property type="entry name" value="RecQ_Zn-bd"/>
</dbReference>
<evidence type="ECO:0000256" key="23">
    <source>
        <dbReference type="SAM" id="MobiDB-lite"/>
    </source>
</evidence>
<evidence type="ECO:0000313" key="28">
    <source>
        <dbReference type="Proteomes" id="UP000789390"/>
    </source>
</evidence>
<evidence type="ECO:0000256" key="19">
    <source>
        <dbReference type="ARBA" id="ARBA00049360"/>
    </source>
</evidence>
<dbReference type="NCBIfam" id="TIGR00614">
    <property type="entry name" value="recQ_fam"/>
    <property type="match status" value="1"/>
</dbReference>